<dbReference type="Gene3D" id="3.30.420.10">
    <property type="entry name" value="Ribonuclease H-like superfamily/Ribonuclease H"/>
    <property type="match status" value="1"/>
</dbReference>
<dbReference type="GO" id="GO:0015074">
    <property type="term" value="P:DNA integration"/>
    <property type="evidence" value="ECO:0007669"/>
    <property type="project" value="InterPro"/>
</dbReference>
<dbReference type="InterPro" id="IPR001584">
    <property type="entry name" value="Integrase_cat-core"/>
</dbReference>
<dbReference type="EMBL" id="JABCUR010000015">
    <property type="protein sequence ID" value="NMW66031.1"/>
    <property type="molecule type" value="Genomic_DNA"/>
</dbReference>
<feature type="domain" description="Integrase catalytic" evidence="2">
    <location>
        <begin position="123"/>
        <end position="295"/>
    </location>
</feature>
<protein>
    <submittedName>
        <fullName evidence="3">IS21 family transposase</fullName>
    </submittedName>
</protein>
<dbReference type="NCBIfam" id="NF033546">
    <property type="entry name" value="transpos_IS21"/>
    <property type="match status" value="1"/>
</dbReference>
<dbReference type="InterPro" id="IPR012337">
    <property type="entry name" value="RNaseH-like_sf"/>
</dbReference>
<dbReference type="Proteomes" id="UP000578252">
    <property type="component" value="Unassembled WGS sequence"/>
</dbReference>
<dbReference type="InterPro" id="IPR009057">
    <property type="entry name" value="Homeodomain-like_sf"/>
</dbReference>
<evidence type="ECO:0000313" key="4">
    <source>
        <dbReference type="Proteomes" id="UP000578252"/>
    </source>
</evidence>
<name>A0A7Y0Y550_9ACTO</name>
<gene>
    <name evidence="3" type="ORF">HHJ78_11105</name>
</gene>
<dbReference type="InterPro" id="IPR036397">
    <property type="entry name" value="RNaseH_sf"/>
</dbReference>
<comment type="similarity">
    <text evidence="1">Belongs to the transposase IS21/IS408/IS1162 family.</text>
</comment>
<dbReference type="AlphaFoldDB" id="A0A7Y0Y550"/>
<dbReference type="Pfam" id="PF22483">
    <property type="entry name" value="Mu-transpos_C_2"/>
    <property type="match status" value="1"/>
</dbReference>
<dbReference type="SUPFAM" id="SSF53098">
    <property type="entry name" value="Ribonuclease H-like"/>
    <property type="match status" value="1"/>
</dbReference>
<dbReference type="PROSITE" id="PS50994">
    <property type="entry name" value="INTEGRASE"/>
    <property type="match status" value="1"/>
</dbReference>
<organism evidence="3 4">
    <name type="scientific">Mobiluncus mulieris</name>
    <dbReference type="NCBI Taxonomy" id="2052"/>
    <lineage>
        <taxon>Bacteria</taxon>
        <taxon>Bacillati</taxon>
        <taxon>Actinomycetota</taxon>
        <taxon>Actinomycetes</taxon>
        <taxon>Actinomycetales</taxon>
        <taxon>Actinomycetaceae</taxon>
        <taxon>Mobiluncus</taxon>
    </lineage>
</organism>
<dbReference type="InterPro" id="IPR054353">
    <property type="entry name" value="IstA-like_C"/>
</dbReference>
<proteinExistence type="inferred from homology"/>
<dbReference type="SUPFAM" id="SSF46689">
    <property type="entry name" value="Homeodomain-like"/>
    <property type="match status" value="1"/>
</dbReference>
<comment type="caution">
    <text evidence="3">The sequence shown here is derived from an EMBL/GenBank/DDBJ whole genome shotgun (WGS) entry which is preliminary data.</text>
</comment>
<evidence type="ECO:0000259" key="2">
    <source>
        <dbReference type="PROSITE" id="PS50994"/>
    </source>
</evidence>
<dbReference type="RefSeq" id="WP_169772518.1">
    <property type="nucleotide sequence ID" value="NZ_JABCUR010000015.1"/>
</dbReference>
<accession>A0A7Y0Y550</accession>
<reference evidence="3 4" key="1">
    <citation type="submission" date="2020-04" db="EMBL/GenBank/DDBJ databases">
        <title>Antimicrobial susceptibility and clonality of vaginal-derived multi-drug resistant Mobiluncus isolates in China.</title>
        <authorList>
            <person name="Zhang X."/>
        </authorList>
    </citation>
    <scope>NUCLEOTIDE SEQUENCE [LARGE SCALE GENOMIC DNA]</scope>
    <source>
        <strain evidence="3 4">13</strain>
    </source>
</reference>
<dbReference type="PANTHER" id="PTHR35004">
    <property type="entry name" value="TRANSPOSASE RV3428C-RELATED"/>
    <property type="match status" value="1"/>
</dbReference>
<evidence type="ECO:0000256" key="1">
    <source>
        <dbReference type="ARBA" id="ARBA00009277"/>
    </source>
</evidence>
<dbReference type="GO" id="GO:0003676">
    <property type="term" value="F:nucleic acid binding"/>
    <property type="evidence" value="ECO:0007669"/>
    <property type="project" value="InterPro"/>
</dbReference>
<evidence type="ECO:0000313" key="3">
    <source>
        <dbReference type="EMBL" id="NMW66031.1"/>
    </source>
</evidence>
<sequence>MTVPVSVQEHIRSLAMGGVSERKIARVTGLSRNTVSKYVNRVDYSPKPCKRVPRSKVDAFSQVVVSWLLQDEDMPVKQWHSAKRVYDRLVAEHGFTGSYSSVSRWVKRWRVKHRESGEGFSELVWEPGVAQVDYGQANAVIAGGEMRVHILVVSFPFSNARFVVASPGENAQCVCQGLREIFEHIGRAPRRLVFDNATGVGHRDSKGNVKETALFQAFRLHYGCGLRFTNPYSGNEKGNVENAVGFLRRNFMVPMPAAQCLEGLSAAFLKKCDTLLDSRHYRKDAVVRDLFDQELKTCMVLPGVGFDACTWETRIVDKVGNIRVDDNRYQAGSEHAAKQLQIGISARDITILDTDGSSIARHQRVYARKESTVTLPIRLLDALVKRPGSWNESLLRGKLPTVVTSMLDRLWRSSDRQEFRRVLRYIRRVAVLTGYQDTIDTLQRLIMAGKTIDFNTLLMATKRQTQPTETLDNLVDLSVYDQLAKQVSR</sequence>